<evidence type="ECO:0000256" key="3">
    <source>
        <dbReference type="ARBA" id="ARBA00022723"/>
    </source>
</evidence>
<evidence type="ECO:0000256" key="2">
    <source>
        <dbReference type="ARBA" id="ARBA00022617"/>
    </source>
</evidence>
<organism evidence="10 14">
    <name type="scientific">Didymodactylos carnosus</name>
    <dbReference type="NCBI Taxonomy" id="1234261"/>
    <lineage>
        <taxon>Eukaryota</taxon>
        <taxon>Metazoa</taxon>
        <taxon>Spiralia</taxon>
        <taxon>Gnathifera</taxon>
        <taxon>Rotifera</taxon>
        <taxon>Eurotatoria</taxon>
        <taxon>Bdelloidea</taxon>
        <taxon>Philodinida</taxon>
        <taxon>Philodinidae</taxon>
        <taxon>Didymodactylos</taxon>
    </lineage>
</organism>
<evidence type="ECO:0000256" key="5">
    <source>
        <dbReference type="ARBA" id="ARBA00023004"/>
    </source>
</evidence>
<dbReference type="InterPro" id="IPR050196">
    <property type="entry name" value="Cytochrome_P450_Monoox"/>
</dbReference>
<dbReference type="GO" id="GO:0005506">
    <property type="term" value="F:iron ion binding"/>
    <property type="evidence" value="ECO:0007669"/>
    <property type="project" value="InterPro"/>
</dbReference>
<dbReference type="EMBL" id="CAJOBC010004178">
    <property type="protein sequence ID" value="CAF3817777.1"/>
    <property type="molecule type" value="Genomic_DNA"/>
</dbReference>
<keyword evidence="4 8" id="KW-0560">Oxidoreductase</keyword>
<evidence type="ECO:0000256" key="8">
    <source>
        <dbReference type="RuleBase" id="RU000461"/>
    </source>
</evidence>
<dbReference type="InterPro" id="IPR017972">
    <property type="entry name" value="Cyt_P450_CS"/>
</dbReference>
<evidence type="ECO:0000256" key="6">
    <source>
        <dbReference type="ARBA" id="ARBA00023033"/>
    </source>
</evidence>
<dbReference type="Proteomes" id="UP000682733">
    <property type="component" value="Unassembled WGS sequence"/>
</dbReference>
<reference evidence="10" key="1">
    <citation type="submission" date="2021-02" db="EMBL/GenBank/DDBJ databases">
        <authorList>
            <person name="Nowell W R."/>
        </authorList>
    </citation>
    <scope>NUCLEOTIDE SEQUENCE</scope>
</reference>
<keyword evidence="5 7" id="KW-0408">Iron</keyword>
<keyword evidence="6 8" id="KW-0503">Monooxygenase</keyword>
<keyword evidence="9" id="KW-0472">Membrane</keyword>
<evidence type="ECO:0000313" key="10">
    <source>
        <dbReference type="EMBL" id="CAF1048044.1"/>
    </source>
</evidence>
<keyword evidence="14" id="KW-1185">Reference proteome</keyword>
<accession>A0A814K5Q8</accession>
<dbReference type="PROSITE" id="PS00086">
    <property type="entry name" value="CYTOCHROME_P450"/>
    <property type="match status" value="1"/>
</dbReference>
<protein>
    <recommendedName>
        <fullName evidence="15">Cytochrome P450</fullName>
    </recommendedName>
</protein>
<dbReference type="EMBL" id="CAJNOQ010004178">
    <property type="protein sequence ID" value="CAF1048044.1"/>
    <property type="molecule type" value="Genomic_DNA"/>
</dbReference>
<gene>
    <name evidence="10" type="ORF">GPM918_LOCUS16134</name>
    <name evidence="11" type="ORF">OVA965_LOCUS34126</name>
    <name evidence="12" type="ORF">SRO942_LOCUS16134</name>
    <name evidence="13" type="ORF">TMI583_LOCUS35033</name>
</gene>
<evidence type="ECO:0000313" key="12">
    <source>
        <dbReference type="EMBL" id="CAF3817777.1"/>
    </source>
</evidence>
<dbReference type="AlphaFoldDB" id="A0A814K5Q8"/>
<evidence type="ECO:0000313" key="14">
    <source>
        <dbReference type="Proteomes" id="UP000663829"/>
    </source>
</evidence>
<dbReference type="EMBL" id="CAJNOK010028332">
    <property type="protein sequence ID" value="CAF1433048.1"/>
    <property type="molecule type" value="Genomic_DNA"/>
</dbReference>
<dbReference type="PANTHER" id="PTHR24291">
    <property type="entry name" value="CYTOCHROME P450 FAMILY 4"/>
    <property type="match status" value="1"/>
</dbReference>
<evidence type="ECO:0008006" key="15">
    <source>
        <dbReference type="Google" id="ProtNLM"/>
    </source>
</evidence>
<sequence length="508" mass="57976">MFLLFALYAVIITILILAAIIYFTLIHKQRQLYNAFRSQNIPGEPFVPIFGQLKQIRQYQNADKSMQWYLDLQAKHGNLYIISFGPLVRLIIIEPEYASDVLKKYTKFYVKPAVFRNVFKDIMGENNLLVSAGENHNRARKMLNPAFHFVNLQSMISIMTQQTACAIDKWLNMNENNIIDLQVELNSLTLSVIASSAFGQAFETNEHAKNVITNSLLAVLDAILYRTIQIPVSQIPFLDKLPILKKDVIRQGSKEISAVVEQMINDRKAGISHSLCDGNDLLDLLLTAQDQDGNGFSDQQVRDEAITFVLAGHETTGNLLVWCMYLLMAHPDVYRDCYEEIERVLQGKIPVYSQLTDLHILDAVIHESLRLYPPAPVIVRECVQEHSIGPDEKRIRVPVGATILLNIFALHRSNVHWKDPSQFNYKRWMRNSDGLKPKLAHPFCYLPFSAGNRNCIGQNFAMLESKVILAMLIQRLHFELVPGQKVAPQLQITLRTKYGLYAKVNRIL</sequence>
<dbReference type="GO" id="GO:0016705">
    <property type="term" value="F:oxidoreductase activity, acting on paired donors, with incorporation or reduction of molecular oxygen"/>
    <property type="evidence" value="ECO:0007669"/>
    <property type="project" value="InterPro"/>
</dbReference>
<feature type="binding site" description="axial binding residue" evidence="7">
    <location>
        <position position="455"/>
    </location>
    <ligand>
        <name>heme</name>
        <dbReference type="ChEBI" id="CHEBI:30413"/>
    </ligand>
    <ligandPart>
        <name>Fe</name>
        <dbReference type="ChEBI" id="CHEBI:18248"/>
    </ligandPart>
</feature>
<evidence type="ECO:0000313" key="13">
    <source>
        <dbReference type="EMBL" id="CAF4230798.1"/>
    </source>
</evidence>
<dbReference type="Proteomes" id="UP000681722">
    <property type="component" value="Unassembled WGS sequence"/>
</dbReference>
<dbReference type="EMBL" id="CAJOBA010050117">
    <property type="protein sequence ID" value="CAF4230798.1"/>
    <property type="molecule type" value="Genomic_DNA"/>
</dbReference>
<evidence type="ECO:0000256" key="1">
    <source>
        <dbReference type="ARBA" id="ARBA00010617"/>
    </source>
</evidence>
<evidence type="ECO:0000256" key="9">
    <source>
        <dbReference type="SAM" id="Phobius"/>
    </source>
</evidence>
<keyword evidence="2 7" id="KW-0349">Heme</keyword>
<keyword evidence="3 7" id="KW-0479">Metal-binding</keyword>
<dbReference type="InterPro" id="IPR001128">
    <property type="entry name" value="Cyt_P450"/>
</dbReference>
<dbReference type="Pfam" id="PF00067">
    <property type="entry name" value="p450"/>
    <property type="match status" value="1"/>
</dbReference>
<evidence type="ECO:0000313" key="11">
    <source>
        <dbReference type="EMBL" id="CAF1433048.1"/>
    </source>
</evidence>
<dbReference type="Gene3D" id="1.10.630.10">
    <property type="entry name" value="Cytochrome P450"/>
    <property type="match status" value="1"/>
</dbReference>
<comment type="cofactor">
    <cofactor evidence="7">
        <name>heme</name>
        <dbReference type="ChEBI" id="CHEBI:30413"/>
    </cofactor>
</comment>
<comment type="caution">
    <text evidence="10">The sequence shown here is derived from an EMBL/GenBank/DDBJ whole genome shotgun (WGS) entry which is preliminary data.</text>
</comment>
<dbReference type="PRINTS" id="PR00385">
    <property type="entry name" value="P450"/>
</dbReference>
<dbReference type="OrthoDB" id="1470350at2759"/>
<dbReference type="InterPro" id="IPR002401">
    <property type="entry name" value="Cyt_P450_E_grp-I"/>
</dbReference>
<dbReference type="Proteomes" id="UP000663829">
    <property type="component" value="Unassembled WGS sequence"/>
</dbReference>
<evidence type="ECO:0000256" key="7">
    <source>
        <dbReference type="PIRSR" id="PIRSR602401-1"/>
    </source>
</evidence>
<proteinExistence type="inferred from homology"/>
<dbReference type="SUPFAM" id="SSF48264">
    <property type="entry name" value="Cytochrome P450"/>
    <property type="match status" value="1"/>
</dbReference>
<evidence type="ECO:0000256" key="4">
    <source>
        <dbReference type="ARBA" id="ARBA00023002"/>
    </source>
</evidence>
<dbReference type="PANTHER" id="PTHR24291:SF50">
    <property type="entry name" value="BIFUNCTIONAL ALBAFLAVENONE MONOOXYGENASE_TERPENE SYNTHASE"/>
    <property type="match status" value="1"/>
</dbReference>
<dbReference type="GO" id="GO:0004497">
    <property type="term" value="F:monooxygenase activity"/>
    <property type="evidence" value="ECO:0007669"/>
    <property type="project" value="UniProtKB-KW"/>
</dbReference>
<keyword evidence="9" id="KW-1133">Transmembrane helix</keyword>
<dbReference type="InterPro" id="IPR036396">
    <property type="entry name" value="Cyt_P450_sf"/>
</dbReference>
<name>A0A814K5Q8_9BILA</name>
<dbReference type="GO" id="GO:0020037">
    <property type="term" value="F:heme binding"/>
    <property type="evidence" value="ECO:0007669"/>
    <property type="project" value="InterPro"/>
</dbReference>
<comment type="similarity">
    <text evidence="1 8">Belongs to the cytochrome P450 family.</text>
</comment>
<dbReference type="Proteomes" id="UP000677228">
    <property type="component" value="Unassembled WGS sequence"/>
</dbReference>
<keyword evidence="9" id="KW-0812">Transmembrane</keyword>
<feature type="transmembrane region" description="Helical" evidence="9">
    <location>
        <begin position="6"/>
        <end position="25"/>
    </location>
</feature>
<dbReference type="PRINTS" id="PR00463">
    <property type="entry name" value="EP450I"/>
</dbReference>